<feature type="signal peptide" evidence="1">
    <location>
        <begin position="1"/>
        <end position="33"/>
    </location>
</feature>
<dbReference type="RefSeq" id="WP_068361833.1">
    <property type="nucleotide sequence ID" value="NZ_FOJN01000001.1"/>
</dbReference>
<dbReference type="Proteomes" id="UP000182054">
    <property type="component" value="Unassembled WGS sequence"/>
</dbReference>
<feature type="chain" id="PRO_5010285816" evidence="1">
    <location>
        <begin position="34"/>
        <end position="179"/>
    </location>
</feature>
<evidence type="ECO:0000313" key="3">
    <source>
        <dbReference type="Proteomes" id="UP000182054"/>
    </source>
</evidence>
<protein>
    <submittedName>
        <fullName evidence="2">Uncharacterized protein</fullName>
    </submittedName>
</protein>
<dbReference type="GeneID" id="85484288"/>
<organism evidence="2 3">
    <name type="scientific">Rhodococcoides kroppenstedtii</name>
    <dbReference type="NCBI Taxonomy" id="293050"/>
    <lineage>
        <taxon>Bacteria</taxon>
        <taxon>Bacillati</taxon>
        <taxon>Actinomycetota</taxon>
        <taxon>Actinomycetes</taxon>
        <taxon>Mycobacteriales</taxon>
        <taxon>Nocardiaceae</taxon>
        <taxon>Rhodococcoides</taxon>
    </lineage>
</organism>
<dbReference type="OrthoDB" id="4382059at2"/>
<proteinExistence type="predicted"/>
<accession>A0A1I0SHR0</accession>
<gene>
    <name evidence="2" type="ORF">SAMN05444374_101224</name>
</gene>
<evidence type="ECO:0000313" key="2">
    <source>
        <dbReference type="EMBL" id="SFA38973.1"/>
    </source>
</evidence>
<sequence length="179" mass="17897">MSRNDFGRGNKRVAVVAVMVAALGIGAPVAASAEPTFGSSTGSGLIDDPIGTITGGVRILSEVIGGAGSSGAGSSGNGAPTQNYNEATVSGGAGVTDTNHQLGRPGPTSFELVYETENVPDNIEVFYQGGKVFESGYIGDDLNEGTGSAVVSLPPGAATTVLVRVSGPNGTNWTYTVRC</sequence>
<keyword evidence="1" id="KW-0732">Signal</keyword>
<dbReference type="EMBL" id="FOJN01000001">
    <property type="protein sequence ID" value="SFA38973.1"/>
    <property type="molecule type" value="Genomic_DNA"/>
</dbReference>
<name>A0A1I0SHR0_9NOCA</name>
<reference evidence="2 3" key="1">
    <citation type="submission" date="2016-10" db="EMBL/GenBank/DDBJ databases">
        <authorList>
            <person name="de Groot N.N."/>
        </authorList>
    </citation>
    <scope>NUCLEOTIDE SEQUENCE [LARGE SCALE GENOMIC DNA]</scope>
    <source>
        <strain evidence="2 3">DSM 44908</strain>
    </source>
</reference>
<dbReference type="AlphaFoldDB" id="A0A1I0SHR0"/>
<evidence type="ECO:0000256" key="1">
    <source>
        <dbReference type="SAM" id="SignalP"/>
    </source>
</evidence>